<gene>
    <name evidence="1" type="ORF">S01H4_44931</name>
</gene>
<organism evidence="1">
    <name type="scientific">marine sediment metagenome</name>
    <dbReference type="NCBI Taxonomy" id="412755"/>
    <lineage>
        <taxon>unclassified sequences</taxon>
        <taxon>metagenomes</taxon>
        <taxon>ecological metagenomes</taxon>
    </lineage>
</organism>
<sequence>MKTYYTTGTIGDAYVIVCKLYVVAKQEQILCKHYSGLEEVERTIREVYSLIPNINVEFINKRSSDINVWGTFEPCQLKQEWSRYNLKQPKYYPEFELGNLSHFNLPDAYVTLQIKAGTHAPYSRSLSIDTIREILNGSKLPVVIIGEKT</sequence>
<name>X1DFA3_9ZZZZ</name>
<feature type="non-terminal residue" evidence="1">
    <location>
        <position position="149"/>
    </location>
</feature>
<protein>
    <submittedName>
        <fullName evidence="1">Uncharacterized protein</fullName>
    </submittedName>
</protein>
<accession>X1DFA3</accession>
<dbReference type="EMBL" id="BART01024966">
    <property type="protein sequence ID" value="GAG95106.1"/>
    <property type="molecule type" value="Genomic_DNA"/>
</dbReference>
<proteinExistence type="predicted"/>
<dbReference type="AlphaFoldDB" id="X1DFA3"/>
<comment type="caution">
    <text evidence="1">The sequence shown here is derived from an EMBL/GenBank/DDBJ whole genome shotgun (WGS) entry which is preliminary data.</text>
</comment>
<evidence type="ECO:0000313" key="1">
    <source>
        <dbReference type="EMBL" id="GAG95106.1"/>
    </source>
</evidence>
<reference evidence="1" key="1">
    <citation type="journal article" date="2014" name="Front. Microbiol.">
        <title>High frequency of phylogenetically diverse reductive dehalogenase-homologous genes in deep subseafloor sedimentary metagenomes.</title>
        <authorList>
            <person name="Kawai M."/>
            <person name="Futagami T."/>
            <person name="Toyoda A."/>
            <person name="Takaki Y."/>
            <person name="Nishi S."/>
            <person name="Hori S."/>
            <person name="Arai W."/>
            <person name="Tsubouchi T."/>
            <person name="Morono Y."/>
            <person name="Uchiyama I."/>
            <person name="Ito T."/>
            <person name="Fujiyama A."/>
            <person name="Inagaki F."/>
            <person name="Takami H."/>
        </authorList>
    </citation>
    <scope>NUCLEOTIDE SEQUENCE</scope>
    <source>
        <strain evidence="1">Expedition CK06-06</strain>
    </source>
</reference>